<keyword evidence="1" id="KW-1185">Reference proteome</keyword>
<dbReference type="AlphaFoldDB" id="A0A915EQK6"/>
<sequence>MSPSDYESSNESLGETEQLEDVFCYGNKNSLVSFYPGRNKKMHLLYEGFFFVHRCNVIKLDRDENFEQEEGDVQKLVEVSNPAEMLQSFACRCCRDGCQKIVLLHNRQYYKERGEHDHDANPVSLECRKLLFKSMGMVEKDHVTRIGDIITAAEVGVPEAVIAAMKYQTWRKARLRHRKVFKAYPAGSTSPNKLVIPPDWSTFPDWTPLLSTILALDQRKEL</sequence>
<evidence type="ECO:0000313" key="2">
    <source>
        <dbReference type="WBParaSite" id="jg7890"/>
    </source>
</evidence>
<proteinExistence type="predicted"/>
<organism evidence="1 2">
    <name type="scientific">Ditylenchus dipsaci</name>
    <dbReference type="NCBI Taxonomy" id="166011"/>
    <lineage>
        <taxon>Eukaryota</taxon>
        <taxon>Metazoa</taxon>
        <taxon>Ecdysozoa</taxon>
        <taxon>Nematoda</taxon>
        <taxon>Chromadorea</taxon>
        <taxon>Rhabditida</taxon>
        <taxon>Tylenchina</taxon>
        <taxon>Tylenchomorpha</taxon>
        <taxon>Sphaerularioidea</taxon>
        <taxon>Anguinidae</taxon>
        <taxon>Anguininae</taxon>
        <taxon>Ditylenchus</taxon>
    </lineage>
</organism>
<evidence type="ECO:0000313" key="1">
    <source>
        <dbReference type="Proteomes" id="UP000887574"/>
    </source>
</evidence>
<protein>
    <submittedName>
        <fullName evidence="2">Uncharacterized protein</fullName>
    </submittedName>
</protein>
<reference evidence="2" key="1">
    <citation type="submission" date="2022-11" db="UniProtKB">
        <authorList>
            <consortium name="WormBaseParasite"/>
        </authorList>
    </citation>
    <scope>IDENTIFICATION</scope>
</reference>
<dbReference type="Proteomes" id="UP000887574">
    <property type="component" value="Unplaced"/>
</dbReference>
<name>A0A915EQK6_9BILA</name>
<accession>A0A915EQK6</accession>
<dbReference type="WBParaSite" id="jg7890">
    <property type="protein sequence ID" value="jg7890"/>
    <property type="gene ID" value="jg7890"/>
</dbReference>